<dbReference type="InterPro" id="IPR035965">
    <property type="entry name" value="PAS-like_dom_sf"/>
</dbReference>
<dbReference type="Gene3D" id="1.10.287.130">
    <property type="match status" value="1"/>
</dbReference>
<dbReference type="Pfam" id="PF00512">
    <property type="entry name" value="HisKA"/>
    <property type="match status" value="1"/>
</dbReference>
<dbReference type="InterPro" id="IPR011006">
    <property type="entry name" value="CheY-like_superfamily"/>
</dbReference>
<keyword evidence="10" id="KW-0175">Coiled coil</keyword>
<sequence length="785" mass="87876">MKMEDKLEKIKQEIEELKEWINTLDTFIGKLDVDGKMIFCNEAPLKVAGIKFEDVYGKYFPDTIWFSHSEIERKKVVESIEKAKAGFSSRIEISIKGADGSIIPIIFNCQPVIKEGKIKYITVEGKNITEEKKLRIELEKAKRDLEKEVKKRTAELLESEEKYRTLIESSQDGFVIIQDNKFVFVNEAMSRLLNYPKEKIIGKHVTDFMPDKEKERALKNIKKIIERGPIGLQEYKYIKKDGKVCNLQVTSSRITYRGKPAIQAVVRDVTAQKQTEEALIAEKERLAVTLRSIGDGVIVTDAEGKIILLNKIAEKLTGWSQKEAIGKPLNEVFYIINEKTRERCENPFEKVIKTNGIVGLANDTVLIARDGTERIIADSGAPIRDKDGKIVGVILVFRDITEKRKLEQELIKADKLDSIGILAGGIAHDFNNILTAILGNITLAKIFAKSEERVVRRLEEAERACLRGRDLTQQLLTFSKGGEPIKKLISVAELIKETAGFALTGSNVRCEFSISDDLWSVEADEGQISQVFNNLIINADQAMPDGGIIKISCENVFISKKDNLPLKEGKYVKITIKDQGIGIPKKYLSKIFDPFFTTKKKGSGLGLATAYSIIKKHEGHISVESEVGKGTTFYIYLPASEKREKVIEKGIEQGIKGKGKVLLMDDEDMILEIVGEMLHFLGYEVEFAKDGNEAIKIYKEAKASGRPFNVVILDLTVPGGMGGKEAIKKLKEIDPDVKAIVSSGYSTDPIMADFEKHGFCGVIAKPYKMEELSEILKKVIGKKLS</sequence>
<accession>A0A7C0Y404</accession>
<keyword evidence="4" id="KW-0808">Transferase</keyword>
<feature type="modified residue" description="4-aspartylphosphate" evidence="9">
    <location>
        <position position="714"/>
    </location>
</feature>
<evidence type="ECO:0000256" key="3">
    <source>
        <dbReference type="ARBA" id="ARBA00022553"/>
    </source>
</evidence>
<gene>
    <name evidence="15" type="ORF">ENG63_00300</name>
</gene>
<dbReference type="InterPro" id="IPR001789">
    <property type="entry name" value="Sig_transdc_resp-reg_receiver"/>
</dbReference>
<comment type="catalytic activity">
    <reaction evidence="1">
        <text>ATP + protein L-histidine = ADP + protein N-phospho-L-histidine.</text>
        <dbReference type="EC" id="2.7.13.3"/>
    </reaction>
</comment>
<dbReference type="Pfam" id="PF02518">
    <property type="entry name" value="HATPase_c"/>
    <property type="match status" value="1"/>
</dbReference>
<dbReference type="PROSITE" id="PS50109">
    <property type="entry name" value="HIS_KIN"/>
    <property type="match status" value="1"/>
</dbReference>
<name>A0A7C0Y404_DESA2</name>
<dbReference type="InterPro" id="IPR004358">
    <property type="entry name" value="Sig_transdc_His_kin-like_C"/>
</dbReference>
<dbReference type="AlphaFoldDB" id="A0A7C0Y404"/>
<dbReference type="SUPFAM" id="SSF55874">
    <property type="entry name" value="ATPase domain of HSP90 chaperone/DNA topoisomerase II/histidine kinase"/>
    <property type="match status" value="1"/>
</dbReference>
<dbReference type="PANTHER" id="PTHR43065">
    <property type="entry name" value="SENSOR HISTIDINE KINASE"/>
    <property type="match status" value="1"/>
</dbReference>
<feature type="domain" description="PAC" evidence="14">
    <location>
        <begin position="360"/>
        <end position="412"/>
    </location>
</feature>
<evidence type="ECO:0000259" key="13">
    <source>
        <dbReference type="PROSITE" id="PS50112"/>
    </source>
</evidence>
<dbReference type="Pfam" id="PF00989">
    <property type="entry name" value="PAS"/>
    <property type="match status" value="1"/>
</dbReference>
<dbReference type="Pfam" id="PF00072">
    <property type="entry name" value="Response_reg"/>
    <property type="match status" value="1"/>
</dbReference>
<dbReference type="InterPro" id="IPR000700">
    <property type="entry name" value="PAS-assoc_C"/>
</dbReference>
<dbReference type="SUPFAM" id="SSF52172">
    <property type="entry name" value="CheY-like"/>
    <property type="match status" value="1"/>
</dbReference>
<dbReference type="PRINTS" id="PR00344">
    <property type="entry name" value="BCTRLSENSOR"/>
</dbReference>
<feature type="domain" description="PAS" evidence="13">
    <location>
        <begin position="282"/>
        <end position="355"/>
    </location>
</feature>
<dbReference type="SMART" id="SM00091">
    <property type="entry name" value="PAS"/>
    <property type="match status" value="3"/>
</dbReference>
<evidence type="ECO:0000256" key="4">
    <source>
        <dbReference type="ARBA" id="ARBA00022679"/>
    </source>
</evidence>
<dbReference type="CDD" id="cd00130">
    <property type="entry name" value="PAS"/>
    <property type="match status" value="3"/>
</dbReference>
<dbReference type="PROSITE" id="PS50110">
    <property type="entry name" value="RESPONSE_REGULATORY"/>
    <property type="match status" value="1"/>
</dbReference>
<dbReference type="CDD" id="cd00082">
    <property type="entry name" value="HisKA"/>
    <property type="match status" value="1"/>
</dbReference>
<dbReference type="SMART" id="SM00387">
    <property type="entry name" value="HATPase_c"/>
    <property type="match status" value="1"/>
</dbReference>
<evidence type="ECO:0000256" key="2">
    <source>
        <dbReference type="ARBA" id="ARBA00012438"/>
    </source>
</evidence>
<dbReference type="PANTHER" id="PTHR43065:SF42">
    <property type="entry name" value="TWO-COMPONENT SENSOR PPRA"/>
    <property type="match status" value="1"/>
</dbReference>
<dbReference type="InterPro" id="IPR001610">
    <property type="entry name" value="PAC"/>
</dbReference>
<feature type="domain" description="PAS" evidence="13">
    <location>
        <begin position="159"/>
        <end position="228"/>
    </location>
</feature>
<dbReference type="InterPro" id="IPR005467">
    <property type="entry name" value="His_kinase_dom"/>
</dbReference>
<dbReference type="SUPFAM" id="SSF47384">
    <property type="entry name" value="Homodimeric domain of signal transducing histidine kinase"/>
    <property type="match status" value="1"/>
</dbReference>
<organism evidence="15">
    <name type="scientific">Desulfofervidus auxilii</name>
    <dbReference type="NCBI Taxonomy" id="1621989"/>
    <lineage>
        <taxon>Bacteria</taxon>
        <taxon>Pseudomonadati</taxon>
        <taxon>Thermodesulfobacteriota</taxon>
        <taxon>Candidatus Desulfofervidia</taxon>
        <taxon>Candidatus Desulfofervidales</taxon>
        <taxon>Candidatus Desulfofervidaceae</taxon>
        <taxon>Candidatus Desulfofervidus</taxon>
    </lineage>
</organism>
<dbReference type="InterPro" id="IPR036890">
    <property type="entry name" value="HATPase_C_sf"/>
</dbReference>
<dbReference type="PROSITE" id="PS50113">
    <property type="entry name" value="PAC"/>
    <property type="match status" value="2"/>
</dbReference>
<evidence type="ECO:0000256" key="7">
    <source>
        <dbReference type="ARBA" id="ARBA00022840"/>
    </source>
</evidence>
<evidence type="ECO:0000256" key="9">
    <source>
        <dbReference type="PROSITE-ProRule" id="PRU00169"/>
    </source>
</evidence>
<feature type="domain" description="PAC" evidence="14">
    <location>
        <begin position="89"/>
        <end position="140"/>
    </location>
</feature>
<dbReference type="InterPro" id="IPR003661">
    <property type="entry name" value="HisK_dim/P_dom"/>
</dbReference>
<dbReference type="SMART" id="SM00086">
    <property type="entry name" value="PAC"/>
    <property type="match status" value="3"/>
</dbReference>
<evidence type="ECO:0000256" key="5">
    <source>
        <dbReference type="ARBA" id="ARBA00022741"/>
    </source>
</evidence>
<dbReference type="GO" id="GO:0006355">
    <property type="term" value="P:regulation of DNA-templated transcription"/>
    <property type="evidence" value="ECO:0007669"/>
    <property type="project" value="InterPro"/>
</dbReference>
<dbReference type="Gene3D" id="3.30.565.10">
    <property type="entry name" value="Histidine kinase-like ATPase, C-terminal domain"/>
    <property type="match status" value="1"/>
</dbReference>
<dbReference type="Gene3D" id="3.40.50.2300">
    <property type="match status" value="1"/>
</dbReference>
<evidence type="ECO:0000313" key="15">
    <source>
        <dbReference type="EMBL" id="HDD43288.1"/>
    </source>
</evidence>
<dbReference type="Pfam" id="PF13426">
    <property type="entry name" value="PAS_9"/>
    <property type="match status" value="2"/>
</dbReference>
<dbReference type="PROSITE" id="PS50112">
    <property type="entry name" value="PAS"/>
    <property type="match status" value="3"/>
</dbReference>
<feature type="domain" description="PAS" evidence="13">
    <location>
        <begin position="13"/>
        <end position="58"/>
    </location>
</feature>
<keyword evidence="7" id="KW-0067">ATP-binding</keyword>
<feature type="domain" description="Response regulatory" evidence="12">
    <location>
        <begin position="660"/>
        <end position="780"/>
    </location>
</feature>
<dbReference type="GO" id="GO:0000155">
    <property type="term" value="F:phosphorelay sensor kinase activity"/>
    <property type="evidence" value="ECO:0007669"/>
    <property type="project" value="InterPro"/>
</dbReference>
<evidence type="ECO:0000256" key="1">
    <source>
        <dbReference type="ARBA" id="ARBA00000085"/>
    </source>
</evidence>
<dbReference type="Proteomes" id="UP000886289">
    <property type="component" value="Unassembled WGS sequence"/>
</dbReference>
<keyword evidence="6" id="KW-0418">Kinase</keyword>
<reference evidence="15" key="1">
    <citation type="journal article" date="2020" name="mSystems">
        <title>Genome- and Community-Level Interaction Insights into Carbon Utilization and Element Cycling Functions of Hydrothermarchaeota in Hydrothermal Sediment.</title>
        <authorList>
            <person name="Zhou Z."/>
            <person name="Liu Y."/>
            <person name="Xu W."/>
            <person name="Pan J."/>
            <person name="Luo Z.H."/>
            <person name="Li M."/>
        </authorList>
    </citation>
    <scope>NUCLEOTIDE SEQUENCE [LARGE SCALE GENOMIC DNA]</scope>
    <source>
        <strain evidence="15">HyVt-233</strain>
    </source>
</reference>
<dbReference type="EMBL" id="DRBS01000013">
    <property type="protein sequence ID" value="HDD43288.1"/>
    <property type="molecule type" value="Genomic_DNA"/>
</dbReference>
<dbReference type="InterPro" id="IPR000014">
    <property type="entry name" value="PAS"/>
</dbReference>
<dbReference type="SMART" id="SM00448">
    <property type="entry name" value="REC"/>
    <property type="match status" value="1"/>
</dbReference>
<evidence type="ECO:0000259" key="11">
    <source>
        <dbReference type="PROSITE" id="PS50109"/>
    </source>
</evidence>
<keyword evidence="5" id="KW-0547">Nucleotide-binding</keyword>
<dbReference type="Gene3D" id="3.30.450.20">
    <property type="entry name" value="PAS domain"/>
    <property type="match status" value="3"/>
</dbReference>
<comment type="caution">
    <text evidence="15">The sequence shown here is derived from an EMBL/GenBank/DDBJ whole genome shotgun (WGS) entry which is preliminary data.</text>
</comment>
<dbReference type="CDD" id="cd17546">
    <property type="entry name" value="REC_hyHK_CKI1_RcsC-like"/>
    <property type="match status" value="1"/>
</dbReference>
<dbReference type="InterPro" id="IPR013767">
    <property type="entry name" value="PAS_fold"/>
</dbReference>
<evidence type="ECO:0000256" key="8">
    <source>
        <dbReference type="ARBA" id="ARBA00023012"/>
    </source>
</evidence>
<dbReference type="SUPFAM" id="SSF55785">
    <property type="entry name" value="PYP-like sensor domain (PAS domain)"/>
    <property type="match status" value="3"/>
</dbReference>
<keyword evidence="3 9" id="KW-0597">Phosphoprotein</keyword>
<evidence type="ECO:0000259" key="12">
    <source>
        <dbReference type="PROSITE" id="PS50110"/>
    </source>
</evidence>
<evidence type="ECO:0000256" key="10">
    <source>
        <dbReference type="SAM" id="Coils"/>
    </source>
</evidence>
<dbReference type="InterPro" id="IPR003594">
    <property type="entry name" value="HATPase_dom"/>
</dbReference>
<dbReference type="GO" id="GO:0005524">
    <property type="term" value="F:ATP binding"/>
    <property type="evidence" value="ECO:0007669"/>
    <property type="project" value="UniProtKB-KW"/>
</dbReference>
<proteinExistence type="predicted"/>
<dbReference type="EC" id="2.7.13.3" evidence="2"/>
<feature type="coiled-coil region" evidence="10">
    <location>
        <begin position="128"/>
        <end position="162"/>
    </location>
</feature>
<evidence type="ECO:0000256" key="6">
    <source>
        <dbReference type="ARBA" id="ARBA00022777"/>
    </source>
</evidence>
<keyword evidence="8" id="KW-0902">Two-component regulatory system</keyword>
<dbReference type="NCBIfam" id="TIGR00229">
    <property type="entry name" value="sensory_box"/>
    <property type="match status" value="3"/>
</dbReference>
<feature type="domain" description="Histidine kinase" evidence="11">
    <location>
        <begin position="425"/>
        <end position="641"/>
    </location>
</feature>
<evidence type="ECO:0000259" key="14">
    <source>
        <dbReference type="PROSITE" id="PS50113"/>
    </source>
</evidence>
<dbReference type="InterPro" id="IPR036097">
    <property type="entry name" value="HisK_dim/P_sf"/>
</dbReference>
<dbReference type="SMART" id="SM00388">
    <property type="entry name" value="HisKA"/>
    <property type="match status" value="1"/>
</dbReference>
<protein>
    <recommendedName>
        <fullName evidence="2">histidine kinase</fullName>
        <ecNumber evidence="2">2.7.13.3</ecNumber>
    </recommendedName>
</protein>